<dbReference type="InterPro" id="IPR011008">
    <property type="entry name" value="Dimeric_a/b-barrel"/>
</dbReference>
<reference evidence="5 6" key="1">
    <citation type="submission" date="2016-10" db="EMBL/GenBank/DDBJ databases">
        <authorList>
            <person name="de Groot N.N."/>
        </authorList>
    </citation>
    <scope>NUCLEOTIDE SEQUENCE [LARGE SCALE GENOMIC DNA]</scope>
    <source>
        <strain evidence="5 6">AR32</strain>
    </source>
</reference>
<evidence type="ECO:0000256" key="1">
    <source>
        <dbReference type="ARBA" id="ARBA00023015"/>
    </source>
</evidence>
<dbReference type="InterPro" id="IPR036388">
    <property type="entry name" value="WH-like_DNA-bd_sf"/>
</dbReference>
<dbReference type="PANTHER" id="PTHR30154">
    <property type="entry name" value="LEUCINE-RESPONSIVE REGULATORY PROTEIN"/>
    <property type="match status" value="1"/>
</dbReference>
<accession>A0A1H5XGC7</accession>
<keyword evidence="2" id="KW-0238">DNA-binding</keyword>
<dbReference type="InterPro" id="IPR036390">
    <property type="entry name" value="WH_DNA-bd_sf"/>
</dbReference>
<protein>
    <submittedName>
        <fullName evidence="5">Lrp/AsnC family transcriptional regulator, leucine-responsive regulatory protein</fullName>
    </submittedName>
</protein>
<name>A0A1H5XGC7_XYLRU</name>
<dbReference type="GO" id="GO:0043200">
    <property type="term" value="P:response to amino acid"/>
    <property type="evidence" value="ECO:0007669"/>
    <property type="project" value="TreeGrafter"/>
</dbReference>
<dbReference type="Pfam" id="PF01037">
    <property type="entry name" value="AsnC_trans_reg"/>
    <property type="match status" value="1"/>
</dbReference>
<sequence>MITYDELDDTDRKILRILQTDSTLTVKELAARINLSASPTFDRQKRLEREGFIQGYHAILDAKKTGNGITVLCHMRLKHHSQVLMDDFMEAIQNIDEITECYNTSGEYDFTLKIQTRDMESYQEFMRTKLGNIDSVGYFHSVFVMKEVKNTHGVPLR</sequence>
<dbReference type="AlphaFoldDB" id="A0A1H5XGC7"/>
<gene>
    <name evidence="5" type="ORF">SAMN05216354_2800</name>
</gene>
<keyword evidence="3" id="KW-0804">Transcription</keyword>
<dbReference type="InterPro" id="IPR011991">
    <property type="entry name" value="ArsR-like_HTH"/>
</dbReference>
<dbReference type="RefSeq" id="WP_036913942.1">
    <property type="nucleotide sequence ID" value="NZ_FNUV01000009.1"/>
</dbReference>
<dbReference type="SMART" id="SM00344">
    <property type="entry name" value="HTH_ASNC"/>
    <property type="match status" value="1"/>
</dbReference>
<dbReference type="Gene3D" id="1.10.10.10">
    <property type="entry name" value="Winged helix-like DNA-binding domain superfamily/Winged helix DNA-binding domain"/>
    <property type="match status" value="1"/>
</dbReference>
<keyword evidence="1" id="KW-0805">Transcription regulation</keyword>
<evidence type="ECO:0000256" key="3">
    <source>
        <dbReference type="ARBA" id="ARBA00023163"/>
    </source>
</evidence>
<dbReference type="CDD" id="cd00090">
    <property type="entry name" value="HTH_ARSR"/>
    <property type="match status" value="1"/>
</dbReference>
<dbReference type="Pfam" id="PF13412">
    <property type="entry name" value="HTH_24"/>
    <property type="match status" value="1"/>
</dbReference>
<dbReference type="InterPro" id="IPR019887">
    <property type="entry name" value="Tscrpt_reg_AsnC/Lrp_C"/>
</dbReference>
<dbReference type="InterPro" id="IPR000485">
    <property type="entry name" value="AsnC-type_HTH_dom"/>
</dbReference>
<dbReference type="EMBL" id="FNUV01000009">
    <property type="protein sequence ID" value="SEG10818.1"/>
    <property type="molecule type" value="Genomic_DNA"/>
</dbReference>
<dbReference type="InterPro" id="IPR019888">
    <property type="entry name" value="Tscrpt_reg_AsnC-like"/>
</dbReference>
<dbReference type="GO" id="GO:0043565">
    <property type="term" value="F:sequence-specific DNA binding"/>
    <property type="evidence" value="ECO:0007669"/>
    <property type="project" value="InterPro"/>
</dbReference>
<evidence type="ECO:0000259" key="4">
    <source>
        <dbReference type="PROSITE" id="PS50956"/>
    </source>
</evidence>
<dbReference type="GO" id="GO:0005829">
    <property type="term" value="C:cytosol"/>
    <property type="evidence" value="ECO:0007669"/>
    <property type="project" value="TreeGrafter"/>
</dbReference>
<evidence type="ECO:0000256" key="2">
    <source>
        <dbReference type="ARBA" id="ARBA00023125"/>
    </source>
</evidence>
<dbReference type="Proteomes" id="UP000236735">
    <property type="component" value="Unassembled WGS sequence"/>
</dbReference>
<organism evidence="5 6">
    <name type="scientific">Xylanibacter ruminicola</name>
    <name type="common">Prevotella ruminicola</name>
    <dbReference type="NCBI Taxonomy" id="839"/>
    <lineage>
        <taxon>Bacteria</taxon>
        <taxon>Pseudomonadati</taxon>
        <taxon>Bacteroidota</taxon>
        <taxon>Bacteroidia</taxon>
        <taxon>Bacteroidales</taxon>
        <taxon>Prevotellaceae</taxon>
        <taxon>Xylanibacter</taxon>
    </lineage>
</organism>
<evidence type="ECO:0000313" key="6">
    <source>
        <dbReference type="Proteomes" id="UP000236735"/>
    </source>
</evidence>
<proteinExistence type="predicted"/>
<feature type="domain" description="HTH asnC-type" evidence="4">
    <location>
        <begin position="7"/>
        <end position="68"/>
    </location>
</feature>
<dbReference type="PROSITE" id="PS50956">
    <property type="entry name" value="HTH_ASNC_2"/>
    <property type="match status" value="1"/>
</dbReference>
<dbReference type="SUPFAM" id="SSF46785">
    <property type="entry name" value="Winged helix' DNA-binding domain"/>
    <property type="match status" value="1"/>
</dbReference>
<dbReference type="PANTHER" id="PTHR30154:SF34">
    <property type="entry name" value="TRANSCRIPTIONAL REGULATOR AZLB"/>
    <property type="match status" value="1"/>
</dbReference>
<dbReference type="GO" id="GO:0006355">
    <property type="term" value="P:regulation of DNA-templated transcription"/>
    <property type="evidence" value="ECO:0007669"/>
    <property type="project" value="UniProtKB-ARBA"/>
</dbReference>
<evidence type="ECO:0000313" key="5">
    <source>
        <dbReference type="EMBL" id="SEG10818.1"/>
    </source>
</evidence>
<dbReference type="PRINTS" id="PR00033">
    <property type="entry name" value="HTHASNC"/>
</dbReference>
<dbReference type="SUPFAM" id="SSF54909">
    <property type="entry name" value="Dimeric alpha+beta barrel"/>
    <property type="match status" value="1"/>
</dbReference>
<dbReference type="Gene3D" id="3.30.70.920">
    <property type="match status" value="1"/>
</dbReference>